<feature type="region of interest" description="Disordered" evidence="1">
    <location>
        <begin position="206"/>
        <end position="247"/>
    </location>
</feature>
<evidence type="ECO:0000313" key="3">
    <source>
        <dbReference type="EMBL" id="GJN92234.1"/>
    </source>
</evidence>
<dbReference type="InterPro" id="IPR037138">
    <property type="entry name" value="His_deacetylse_dom_sf"/>
</dbReference>
<dbReference type="Gene3D" id="3.40.800.20">
    <property type="entry name" value="Histone deacetylase domain"/>
    <property type="match status" value="1"/>
</dbReference>
<protein>
    <recommendedName>
        <fullName evidence="2">Histone deacetylase domain-containing protein</fullName>
    </recommendedName>
</protein>
<feature type="region of interest" description="Disordered" evidence="1">
    <location>
        <begin position="33"/>
        <end position="55"/>
    </location>
</feature>
<dbReference type="InterPro" id="IPR023801">
    <property type="entry name" value="His_deacetylse_dom"/>
</dbReference>
<evidence type="ECO:0000259" key="2">
    <source>
        <dbReference type="Pfam" id="PF00850"/>
    </source>
</evidence>
<dbReference type="InterPro" id="IPR053244">
    <property type="entry name" value="HDAC_HD_type_1"/>
</dbReference>
<feature type="compositionally biased region" description="Low complexity" evidence="1">
    <location>
        <begin position="406"/>
        <end position="430"/>
    </location>
</feature>
<feature type="domain" description="Histone deacetylase" evidence="2">
    <location>
        <begin position="276"/>
        <end position="363"/>
    </location>
</feature>
<feature type="domain" description="Histone deacetylase" evidence="2">
    <location>
        <begin position="383"/>
        <end position="598"/>
    </location>
</feature>
<keyword evidence="4" id="KW-1185">Reference proteome</keyword>
<feature type="region of interest" description="Disordered" evidence="1">
    <location>
        <begin position="1"/>
        <end position="21"/>
    </location>
</feature>
<dbReference type="AlphaFoldDB" id="A0AAV5GQP5"/>
<dbReference type="PANTHER" id="PTHR47558">
    <property type="entry name" value="HISTONE DEACETYLASE HOS3"/>
    <property type="match status" value="1"/>
</dbReference>
<dbReference type="Pfam" id="PF00850">
    <property type="entry name" value="Hist_deacetyl"/>
    <property type="match status" value="2"/>
</dbReference>
<comment type="caution">
    <text evidence="3">The sequence shown here is derived from an EMBL/GenBank/DDBJ whole genome shotgun (WGS) entry which is preliminary data.</text>
</comment>
<evidence type="ECO:0000313" key="4">
    <source>
        <dbReference type="Proteomes" id="UP001342314"/>
    </source>
</evidence>
<feature type="compositionally biased region" description="Pro residues" evidence="1">
    <location>
        <begin position="754"/>
        <end position="763"/>
    </location>
</feature>
<dbReference type="SUPFAM" id="SSF52768">
    <property type="entry name" value="Arginase/deacetylase"/>
    <property type="match status" value="1"/>
</dbReference>
<dbReference type="PANTHER" id="PTHR47558:SF1">
    <property type="entry name" value="HISTONE DEACETYLASE HOS3"/>
    <property type="match status" value="1"/>
</dbReference>
<gene>
    <name evidence="3" type="ORF">Rhopal_005264-T1</name>
</gene>
<dbReference type="EMBL" id="BQKY01000010">
    <property type="protein sequence ID" value="GJN92234.1"/>
    <property type="molecule type" value="Genomic_DNA"/>
</dbReference>
<accession>A0AAV5GQP5</accession>
<sequence>MDRLDQAEQGNAPAAPAQPSDLALAESLLSLSLNNVPHPPPPPLAQPGPSLPASEQLSATSLDALDAALDTKPAAALSPKPPRTAVVFQPACAKHRYIRNSDIGTIVERPERLRAVKTGVAAVWARLEARNGASSGQRWVPPTKVEHEAADELDDLLQGLSLSGGEKRDVKGKGRAREVLGGPFDILDSSALIALDDAALRLVHSKPNRSHDEDEDDGWTTTSSPSPPPDAPASRPSSPSKHSRSLPWPAQLQDLCRRSSTAILNHPFSEIPSHLPQGDLYLCEESEQAIFGAMGAVCEGVDRIVGSGEEGYRRAFVAIRPPGHHCGEANPQGFCFVNNVAVAAAHAYAKHGINRVIILDIDLVGVHLRIASLLKLTSLRSQHHGNGTQEIVWQINAEAQRVLAARASRTPSASPRKGAAAAAAGSPKKVGGQGVPELPAPLQVMYGSLHDIWSYPCEDGDPALVQAASLNLAGGHGQWISNVHLEPWSTEDEFYRELYPKYRDGLLGSAEEFCRRAPGGIEAADKTLLIVSAGFDASEHESAGMSRHARNVPTSFYRRFAHDAVAFSARFCADRTLAVLEGGYSDRALASATGAFLSGFVAPPAGSEATADQAEEHAWWAEAHLKKLEKACAPASTKARRGGAAGGALRAHSLVGTDSSAEPWLVRAVEVFAHIEESAAPLPAAARTAPSSVPAVEAASGSAGSRQLRERKVRHNYAGLDEGSTPLGSPARTPARRSVSASRNRAEQQQHQPAVPPPIPPVPPVPTPFFSAPLGPGIAAAESAAHAVEDASPAARPAVRFTWKQGGFDGAPRM</sequence>
<feature type="compositionally biased region" description="Pro residues" evidence="1">
    <location>
        <begin position="37"/>
        <end position="50"/>
    </location>
</feature>
<proteinExistence type="predicted"/>
<dbReference type="GO" id="GO:0004407">
    <property type="term" value="F:histone deacetylase activity"/>
    <property type="evidence" value="ECO:0007669"/>
    <property type="project" value="TreeGrafter"/>
</dbReference>
<dbReference type="Proteomes" id="UP001342314">
    <property type="component" value="Unassembled WGS sequence"/>
</dbReference>
<dbReference type="InterPro" id="IPR023696">
    <property type="entry name" value="Ureohydrolase_dom_sf"/>
</dbReference>
<organism evidence="3 4">
    <name type="scientific">Rhodotorula paludigena</name>
    <dbReference type="NCBI Taxonomy" id="86838"/>
    <lineage>
        <taxon>Eukaryota</taxon>
        <taxon>Fungi</taxon>
        <taxon>Dikarya</taxon>
        <taxon>Basidiomycota</taxon>
        <taxon>Pucciniomycotina</taxon>
        <taxon>Microbotryomycetes</taxon>
        <taxon>Sporidiobolales</taxon>
        <taxon>Sporidiobolaceae</taxon>
        <taxon>Rhodotorula</taxon>
    </lineage>
</organism>
<reference evidence="3 4" key="1">
    <citation type="submission" date="2021-12" db="EMBL/GenBank/DDBJ databases">
        <title>High titer production of polyol ester of fatty acids by Rhodotorula paludigena BS15 towards product separation-free biomass refinery.</title>
        <authorList>
            <person name="Mano J."/>
            <person name="Ono H."/>
            <person name="Tanaka T."/>
            <person name="Naito K."/>
            <person name="Sushida H."/>
            <person name="Ike M."/>
            <person name="Tokuyasu K."/>
            <person name="Kitaoka M."/>
        </authorList>
    </citation>
    <scope>NUCLEOTIDE SEQUENCE [LARGE SCALE GENOMIC DNA]</scope>
    <source>
        <strain evidence="3 4">BS15</strain>
    </source>
</reference>
<evidence type="ECO:0000256" key="1">
    <source>
        <dbReference type="SAM" id="MobiDB-lite"/>
    </source>
</evidence>
<dbReference type="GO" id="GO:0005634">
    <property type="term" value="C:nucleus"/>
    <property type="evidence" value="ECO:0007669"/>
    <property type="project" value="TreeGrafter"/>
</dbReference>
<name>A0AAV5GQP5_9BASI</name>
<feature type="region of interest" description="Disordered" evidence="1">
    <location>
        <begin position="406"/>
        <end position="433"/>
    </location>
</feature>
<feature type="region of interest" description="Disordered" evidence="1">
    <location>
        <begin position="716"/>
        <end position="763"/>
    </location>
</feature>